<evidence type="ECO:0000256" key="1">
    <source>
        <dbReference type="SAM" id="SignalP"/>
    </source>
</evidence>
<evidence type="ECO:0000313" key="3">
    <source>
        <dbReference type="EMBL" id="OXY82883.1"/>
    </source>
</evidence>
<keyword evidence="1" id="KW-0732">Signal</keyword>
<dbReference type="PANTHER" id="PTHR38342:SF2">
    <property type="entry name" value="INNER MEMBRANE OR EXPORTED"/>
    <property type="match status" value="1"/>
</dbReference>
<feature type="chain" id="PRO_5013122093" description="DUF302 domain-containing protein" evidence="1">
    <location>
        <begin position="21"/>
        <end position="150"/>
    </location>
</feature>
<protein>
    <recommendedName>
        <fullName evidence="2">DUF302 domain-containing protein</fullName>
    </recommendedName>
</protein>
<proteinExistence type="predicted"/>
<dbReference type="RefSeq" id="WP_094199661.1">
    <property type="nucleotide sequence ID" value="NZ_NBIM01000001.1"/>
</dbReference>
<dbReference type="EMBL" id="NBIM01000001">
    <property type="protein sequence ID" value="OXY82883.1"/>
    <property type="molecule type" value="Genomic_DNA"/>
</dbReference>
<keyword evidence="4" id="KW-1185">Reference proteome</keyword>
<name>A0A233RHL2_9GAMM</name>
<feature type="signal peptide" evidence="1">
    <location>
        <begin position="1"/>
        <end position="20"/>
    </location>
</feature>
<dbReference type="AlphaFoldDB" id="A0A233RHL2"/>
<evidence type="ECO:0000259" key="2">
    <source>
        <dbReference type="Pfam" id="PF03625"/>
    </source>
</evidence>
<dbReference type="Pfam" id="PF03625">
    <property type="entry name" value="DUF302"/>
    <property type="match status" value="1"/>
</dbReference>
<evidence type="ECO:0000313" key="4">
    <source>
        <dbReference type="Proteomes" id="UP000242757"/>
    </source>
</evidence>
<accession>A0A233RHL2</accession>
<dbReference type="Proteomes" id="UP000242757">
    <property type="component" value="Unassembled WGS sequence"/>
</dbReference>
<organism evidence="3 4">
    <name type="scientific">Oceanimonas doudoroffii</name>
    <dbReference type="NCBI Taxonomy" id="84158"/>
    <lineage>
        <taxon>Bacteria</taxon>
        <taxon>Pseudomonadati</taxon>
        <taxon>Pseudomonadota</taxon>
        <taxon>Gammaproteobacteria</taxon>
        <taxon>Aeromonadales</taxon>
        <taxon>Aeromonadaceae</taxon>
        <taxon>Oceanimonas</taxon>
    </lineage>
</organism>
<dbReference type="SUPFAM" id="SSF103247">
    <property type="entry name" value="TT1751-like"/>
    <property type="match status" value="1"/>
</dbReference>
<reference evidence="3 4" key="1">
    <citation type="submission" date="2017-08" db="EMBL/GenBank/DDBJ databases">
        <title>A Genome Sequence of Oceanimonas doudoroffii ATCC 27123T.</title>
        <authorList>
            <person name="Brennan M.A."/>
            <person name="Maclea K.S."/>
            <person name="Mcclelland W.D."/>
            <person name="Trachtenberg A.M."/>
        </authorList>
    </citation>
    <scope>NUCLEOTIDE SEQUENCE [LARGE SCALE GENOMIC DNA]</scope>
    <source>
        <strain evidence="3 4">ATCC 27123</strain>
    </source>
</reference>
<dbReference type="InterPro" id="IPR005180">
    <property type="entry name" value="DUF302"/>
</dbReference>
<sequence>MKKTITACAFGALLSCSAMASDGMVAIPSQFSAEETATRFVQIVEEKGLTLFTRVNHAENATRVNLDLRPTEVILFGNPVVGTPLMQCAQEVAIELPQKALIWEDAEGKVWLAYNDPAYLKQRHNIQDCDEVIDKISGVLGTLSQAATSQ</sequence>
<dbReference type="CDD" id="cd14797">
    <property type="entry name" value="DUF302"/>
    <property type="match status" value="1"/>
</dbReference>
<comment type="caution">
    <text evidence="3">The sequence shown here is derived from an EMBL/GenBank/DDBJ whole genome shotgun (WGS) entry which is preliminary data.</text>
</comment>
<dbReference type="Gene3D" id="3.30.310.70">
    <property type="entry name" value="TT1751-like domain"/>
    <property type="match status" value="1"/>
</dbReference>
<dbReference type="InterPro" id="IPR035923">
    <property type="entry name" value="TT1751-like_sf"/>
</dbReference>
<dbReference type="OrthoDB" id="9799367at2"/>
<gene>
    <name evidence="3" type="ORF">B6S08_05095</name>
</gene>
<dbReference type="PANTHER" id="PTHR38342">
    <property type="entry name" value="SLR5037 PROTEIN"/>
    <property type="match status" value="1"/>
</dbReference>
<feature type="domain" description="DUF302" evidence="2">
    <location>
        <begin position="55"/>
        <end position="117"/>
    </location>
</feature>
<dbReference type="PROSITE" id="PS51257">
    <property type="entry name" value="PROKAR_LIPOPROTEIN"/>
    <property type="match status" value="1"/>
</dbReference>